<dbReference type="PANTHER" id="PTHR37326">
    <property type="entry name" value="BLL3975 PROTEIN"/>
    <property type="match status" value="1"/>
</dbReference>
<dbReference type="PANTHER" id="PTHR37326:SF1">
    <property type="entry name" value="BLL3975 PROTEIN"/>
    <property type="match status" value="1"/>
</dbReference>
<evidence type="ECO:0000313" key="6">
    <source>
        <dbReference type="EMBL" id="MBB2994140.1"/>
    </source>
</evidence>
<dbReference type="Gene3D" id="3.40.630.10">
    <property type="entry name" value="Zn peptidases"/>
    <property type="match status" value="1"/>
</dbReference>
<comment type="cofactor">
    <cofactor evidence="1">
        <name>Zn(2+)</name>
        <dbReference type="ChEBI" id="CHEBI:29105"/>
    </cofactor>
</comment>
<dbReference type="InterPro" id="IPR043795">
    <property type="entry name" value="N-alpha-Ac-DABA-like"/>
</dbReference>
<dbReference type="PIRSF" id="PIRSF039012">
    <property type="entry name" value="ASP"/>
    <property type="match status" value="1"/>
</dbReference>
<dbReference type="InterPro" id="IPR053138">
    <property type="entry name" value="N-alpha-Ac-DABA_deacetylase"/>
</dbReference>
<feature type="domain" description="Succinylglutamate desuccinylase/Aspartoacylase catalytic" evidence="5">
    <location>
        <begin position="45"/>
        <end position="232"/>
    </location>
</feature>
<protein>
    <submittedName>
        <fullName evidence="6">Putative deacylase</fullName>
    </submittedName>
</protein>
<evidence type="ECO:0000256" key="1">
    <source>
        <dbReference type="ARBA" id="ARBA00001947"/>
    </source>
</evidence>
<dbReference type="CDD" id="cd06252">
    <property type="entry name" value="M14_ASTE_ASPA-like"/>
    <property type="match status" value="1"/>
</dbReference>
<evidence type="ECO:0000256" key="3">
    <source>
        <dbReference type="ARBA" id="ARBA00022801"/>
    </source>
</evidence>
<accession>A0A839QE04</accession>
<dbReference type="GO" id="GO:0016811">
    <property type="term" value="F:hydrolase activity, acting on carbon-nitrogen (but not peptide) bonds, in linear amides"/>
    <property type="evidence" value="ECO:0007669"/>
    <property type="project" value="InterPro"/>
</dbReference>
<proteinExistence type="predicted"/>
<dbReference type="InterPro" id="IPR055438">
    <property type="entry name" value="AstE_AspA_cat"/>
</dbReference>
<evidence type="ECO:0000313" key="7">
    <source>
        <dbReference type="Proteomes" id="UP000523000"/>
    </source>
</evidence>
<evidence type="ECO:0000259" key="5">
    <source>
        <dbReference type="Pfam" id="PF24827"/>
    </source>
</evidence>
<dbReference type="EMBL" id="JACHVS010000001">
    <property type="protein sequence ID" value="MBB2994140.1"/>
    <property type="molecule type" value="Genomic_DNA"/>
</dbReference>
<gene>
    <name evidence="6" type="ORF">E9229_000331</name>
</gene>
<organism evidence="6 7">
    <name type="scientific">Paeniglutamicibacter cryotolerans</name>
    <dbReference type="NCBI Taxonomy" id="670079"/>
    <lineage>
        <taxon>Bacteria</taxon>
        <taxon>Bacillati</taxon>
        <taxon>Actinomycetota</taxon>
        <taxon>Actinomycetes</taxon>
        <taxon>Micrococcales</taxon>
        <taxon>Micrococcaceae</taxon>
        <taxon>Paeniglutamicibacter</taxon>
    </lineage>
</organism>
<keyword evidence="7" id="KW-1185">Reference proteome</keyword>
<dbReference type="GO" id="GO:0046872">
    <property type="term" value="F:metal ion binding"/>
    <property type="evidence" value="ECO:0007669"/>
    <property type="project" value="UniProtKB-KW"/>
</dbReference>
<keyword evidence="4" id="KW-0862">Zinc</keyword>
<evidence type="ECO:0000256" key="2">
    <source>
        <dbReference type="ARBA" id="ARBA00022723"/>
    </source>
</evidence>
<name>A0A839QE04_9MICC</name>
<keyword evidence="3" id="KW-0378">Hydrolase</keyword>
<sequence length="339" mass="35557">MSAVFSGIDFESTGKQIGYGHVVHSDQVHDGSVIPVPIAVISSGPGPTTLLVAGTHGDEYEGQVLLHELIRIIEPEDLAGTLIIVPAANSAAVRAGMRVSPIDGGNLNRSYPGDARGGPTEQVADMIAGSLLPRADFVIDMHSGGVNSTYLPITSISRGPDAERWKAKLAAVRALGLPYAMVAAPLLEIGSISNAADRAGIPTISTELAGSGTMDRRTLKNMRRGVDELLRSLGVLRSGPEAGGPADPEPVEPVWIELTGESPVTSTAVGLFEPLVDLGDWVTAGDPVAQVHFIDELDREPRTYAARVDGVVAIMRRPTLVDVGAHLMHIAPMLDISAI</sequence>
<evidence type="ECO:0000256" key="4">
    <source>
        <dbReference type="ARBA" id="ARBA00022833"/>
    </source>
</evidence>
<dbReference type="AlphaFoldDB" id="A0A839QE04"/>
<keyword evidence="2" id="KW-0479">Metal-binding</keyword>
<comment type="caution">
    <text evidence="6">The sequence shown here is derived from an EMBL/GenBank/DDBJ whole genome shotgun (WGS) entry which is preliminary data.</text>
</comment>
<dbReference type="SUPFAM" id="SSF53187">
    <property type="entry name" value="Zn-dependent exopeptidases"/>
    <property type="match status" value="1"/>
</dbReference>
<dbReference type="Proteomes" id="UP000523000">
    <property type="component" value="Unassembled WGS sequence"/>
</dbReference>
<reference evidence="6 7" key="1">
    <citation type="submission" date="2020-08" db="EMBL/GenBank/DDBJ databases">
        <title>Sequencing the genomes of 1000 actinobacteria strains.</title>
        <authorList>
            <person name="Klenk H.-P."/>
        </authorList>
    </citation>
    <scope>NUCLEOTIDE SEQUENCE [LARGE SCALE GENOMIC DNA]</scope>
    <source>
        <strain evidence="6 7">DSM 22826</strain>
    </source>
</reference>
<dbReference type="GO" id="GO:0016788">
    <property type="term" value="F:hydrolase activity, acting on ester bonds"/>
    <property type="evidence" value="ECO:0007669"/>
    <property type="project" value="InterPro"/>
</dbReference>
<dbReference type="RefSeq" id="WP_183509516.1">
    <property type="nucleotide sequence ID" value="NZ_BAABGK010000112.1"/>
</dbReference>
<dbReference type="Pfam" id="PF24827">
    <property type="entry name" value="AstE_AspA_cat"/>
    <property type="match status" value="1"/>
</dbReference>